<feature type="region of interest" description="Disordered" evidence="1">
    <location>
        <begin position="179"/>
        <end position="210"/>
    </location>
</feature>
<name>A0ABR1EYM7_9ASCO</name>
<dbReference type="GeneID" id="90039145"/>
<keyword evidence="2" id="KW-0472">Membrane</keyword>
<feature type="region of interest" description="Disordered" evidence="1">
    <location>
        <begin position="14"/>
        <end position="108"/>
    </location>
</feature>
<dbReference type="RefSeq" id="XP_064765750.1">
    <property type="nucleotide sequence ID" value="XM_064913633.1"/>
</dbReference>
<feature type="compositionally biased region" description="Basic and acidic residues" evidence="1">
    <location>
        <begin position="34"/>
        <end position="44"/>
    </location>
</feature>
<proteinExistence type="predicted"/>
<feature type="transmembrane region" description="Helical" evidence="2">
    <location>
        <begin position="152"/>
        <end position="176"/>
    </location>
</feature>
<evidence type="ECO:0000313" key="4">
    <source>
        <dbReference type="Proteomes" id="UP001498771"/>
    </source>
</evidence>
<feature type="compositionally biased region" description="Low complexity" evidence="1">
    <location>
        <begin position="14"/>
        <end position="31"/>
    </location>
</feature>
<sequence length="666" mass="71020">MVWTDIIAKQAENDAAAAAANNSNTSASSNNEHQQTENHEDSNHQDSTAASQQLNSPTESESSEGVLASTSTGTTAHDDHDDDDDNLSKTATETDETDAQPEKPGQEIDPAIILPQLIHKIDPPTQQIRRVEPNVSTKIGTTSKRRICGIRLPIAICALLLIALAVGLGAGLGVGLNKNKSSSASTAPSSPSSPASSSSSTSASATESSTSSATSTATVVALQAATETPTARDTISEYGSVKSSFCTPDASILGFLQANFTVELMDFQFYSSYWLDGSDAGLVRQIATAKDDVAEITGEEEVTSVFATCQVDSGREYIFRVSLKYIIDSGYNKSEDLTAYYISIVLGSTSVTDDLYPLNTTIVSQSEAITYNDTTITLERRLTIPDSLDIANPNNLLVTFQATSAYQTTYLYLMTLTPAANETCSGPDPDFSTRLVSPHDVDVDLVVRANSDFANISALSTTIESSYCIPPGNVTLSPRFESIDDWSSVSADVGSTTFAYTSLNWTDGSSGGVYLAPITVDLLSGSETQSDPVSLYQSLQLNSSTEYKLRLAFKIVLLNNYDDYSSDIPAIAISVPSSSSSSSSPLFQYTLSRSEVDSFALNDTTMTVIGTFTADSDDGTVVQFNSSAVMQYSFLYLASVYTDTDNSTCGYSDPNYELSAVDISFD</sequence>
<keyword evidence="2" id="KW-1133">Transmembrane helix</keyword>
<evidence type="ECO:0000313" key="3">
    <source>
        <dbReference type="EMBL" id="KAK7202717.1"/>
    </source>
</evidence>
<dbReference type="Proteomes" id="UP001498771">
    <property type="component" value="Unassembled WGS sequence"/>
</dbReference>
<organism evidence="3 4">
    <name type="scientific">Myxozyma melibiosi</name>
    <dbReference type="NCBI Taxonomy" id="54550"/>
    <lineage>
        <taxon>Eukaryota</taxon>
        <taxon>Fungi</taxon>
        <taxon>Dikarya</taxon>
        <taxon>Ascomycota</taxon>
        <taxon>Saccharomycotina</taxon>
        <taxon>Lipomycetes</taxon>
        <taxon>Lipomycetales</taxon>
        <taxon>Lipomycetaceae</taxon>
        <taxon>Myxozyma</taxon>
    </lineage>
</organism>
<keyword evidence="2" id="KW-0812">Transmembrane</keyword>
<gene>
    <name evidence="3" type="ORF">BZA70DRAFT_284788</name>
</gene>
<protein>
    <submittedName>
        <fullName evidence="3">Uncharacterized protein</fullName>
    </submittedName>
</protein>
<evidence type="ECO:0000256" key="1">
    <source>
        <dbReference type="SAM" id="MobiDB-lite"/>
    </source>
</evidence>
<comment type="caution">
    <text evidence="3">The sequence shown here is derived from an EMBL/GenBank/DDBJ whole genome shotgun (WGS) entry which is preliminary data.</text>
</comment>
<evidence type="ECO:0000256" key="2">
    <source>
        <dbReference type="SAM" id="Phobius"/>
    </source>
</evidence>
<feature type="non-terminal residue" evidence="3">
    <location>
        <position position="666"/>
    </location>
</feature>
<keyword evidence="4" id="KW-1185">Reference proteome</keyword>
<dbReference type="EMBL" id="JBBJBU010000015">
    <property type="protein sequence ID" value="KAK7202717.1"/>
    <property type="molecule type" value="Genomic_DNA"/>
</dbReference>
<feature type="compositionally biased region" description="Polar residues" evidence="1">
    <location>
        <begin position="45"/>
        <end position="60"/>
    </location>
</feature>
<accession>A0ABR1EYM7</accession>
<reference evidence="3 4" key="1">
    <citation type="submission" date="2024-03" db="EMBL/GenBank/DDBJ databases">
        <title>Genome-scale model development and genomic sequencing of the oleaginous clade Lipomyces.</title>
        <authorList>
            <consortium name="Lawrence Berkeley National Laboratory"/>
            <person name="Czajka J.J."/>
            <person name="Han Y."/>
            <person name="Kim J."/>
            <person name="Mondo S.J."/>
            <person name="Hofstad B.A."/>
            <person name="Robles A."/>
            <person name="Haridas S."/>
            <person name="Riley R."/>
            <person name="LaButti K."/>
            <person name="Pangilinan J."/>
            <person name="Andreopoulos W."/>
            <person name="Lipzen A."/>
            <person name="Yan J."/>
            <person name="Wang M."/>
            <person name="Ng V."/>
            <person name="Grigoriev I.V."/>
            <person name="Spatafora J.W."/>
            <person name="Magnuson J.K."/>
            <person name="Baker S.E."/>
            <person name="Pomraning K.R."/>
        </authorList>
    </citation>
    <scope>NUCLEOTIDE SEQUENCE [LARGE SCALE GENOMIC DNA]</scope>
    <source>
        <strain evidence="3 4">Phaff 52-87</strain>
    </source>
</reference>
<feature type="compositionally biased region" description="Low complexity" evidence="1">
    <location>
        <begin position="181"/>
        <end position="210"/>
    </location>
</feature>